<keyword evidence="6" id="KW-0325">Glycoprotein</keyword>
<organism evidence="8 9">
    <name type="scientific">Peronospora matthiolae</name>
    <dbReference type="NCBI Taxonomy" id="2874970"/>
    <lineage>
        <taxon>Eukaryota</taxon>
        <taxon>Sar</taxon>
        <taxon>Stramenopiles</taxon>
        <taxon>Oomycota</taxon>
        <taxon>Peronosporomycetes</taxon>
        <taxon>Peronosporales</taxon>
        <taxon>Peronosporaceae</taxon>
        <taxon>Peronospora</taxon>
    </lineage>
</organism>
<name>A0AAV1VNK7_9STRA</name>
<keyword evidence="5 7" id="KW-0472">Membrane</keyword>
<dbReference type="PRINTS" id="PR01609">
    <property type="entry name" value="CD36FAMILY"/>
</dbReference>
<protein>
    <submittedName>
        <fullName evidence="8">Uncharacterized protein</fullName>
    </submittedName>
</protein>
<evidence type="ECO:0000256" key="2">
    <source>
        <dbReference type="ARBA" id="ARBA00010532"/>
    </source>
</evidence>
<evidence type="ECO:0000256" key="4">
    <source>
        <dbReference type="ARBA" id="ARBA00022989"/>
    </source>
</evidence>
<dbReference type="Pfam" id="PF01130">
    <property type="entry name" value="CD36"/>
    <property type="match status" value="2"/>
</dbReference>
<evidence type="ECO:0000313" key="8">
    <source>
        <dbReference type="EMBL" id="CAK7947829.1"/>
    </source>
</evidence>
<dbReference type="PANTHER" id="PTHR11923">
    <property type="entry name" value="SCAVENGER RECEPTOR CLASS B TYPE-1 SR-B1"/>
    <property type="match status" value="1"/>
</dbReference>
<evidence type="ECO:0000256" key="5">
    <source>
        <dbReference type="ARBA" id="ARBA00023136"/>
    </source>
</evidence>
<dbReference type="GO" id="GO:0005044">
    <property type="term" value="F:scavenger receptor activity"/>
    <property type="evidence" value="ECO:0007669"/>
    <property type="project" value="TreeGrafter"/>
</dbReference>
<proteinExistence type="inferred from homology"/>
<feature type="transmembrane region" description="Helical" evidence="7">
    <location>
        <begin position="689"/>
        <end position="711"/>
    </location>
</feature>
<evidence type="ECO:0000256" key="6">
    <source>
        <dbReference type="ARBA" id="ARBA00023180"/>
    </source>
</evidence>
<sequence length="727" mass="77754">MTILSPKEPSNVAFRQFEKASPTITSYEPVELHRHRCGSPKLWAIVLIVAGSLSTVLGILYGTALPAYVNSAIEDRVVRCSEDEVSEEVYRDPFGDCDDCSPYYVSMYMLNASNANEYLTTNAKLQVQEMGPYVYRRREIKLDVSLSSDASSVTYKTYTYHTFEVDRSCVGCSDSDEIVSFDAGYFSVIAATGGEFNLLASVAARSFASGQNVTAIAATVTEHGEQMMRWLNGLNSLDPVAMKTVTSDDAVTRFLTAGPAAIFDLDLSGFAYNGLFVKRTASQWALGYPSLLAGLIQGTNYVRTCEPSLNAECASCRGDSCLAIAKVCSQCTQGAAVLALNNGMCAAIESIYAAEYGTEEAADFTAATCGLCTSTGLCAAPLPGVVESSGLDYSENTPDASTLNTYTKRTGCDDLTKIGTYVEYNGFTVAPVWADLGERRNPTLAELNAFSSYATCESPVANVTCFNVSGADGTALKPGGVTISGMAEQTTADSFESYTGAAKIAIPISSVNTIVDYDGVSLHRFSARTDVFDYTDGNTATGTGVPVNGLHQLSFVTGFLSYLSGPYFISGDSSLLEAVQMTNSDGTVMTVDSMYDSEGVLRDSFNSAYGTFVDIEAGTGQTVSARKRSQISYALAASMTAPNASMSDLVWPMLPTEVVLPTFWVQEAGEAKASVLDTLKKTLSLVKTFLPGLIVLLVAGVIEVSGGVFLWRCHMQNLERQRYDSVI</sequence>
<dbReference type="Proteomes" id="UP001162060">
    <property type="component" value="Unassembled WGS sequence"/>
</dbReference>
<dbReference type="EMBL" id="CAKLBY020000387">
    <property type="protein sequence ID" value="CAK7947829.1"/>
    <property type="molecule type" value="Genomic_DNA"/>
</dbReference>
<feature type="transmembrane region" description="Helical" evidence="7">
    <location>
        <begin position="42"/>
        <end position="61"/>
    </location>
</feature>
<evidence type="ECO:0000256" key="3">
    <source>
        <dbReference type="ARBA" id="ARBA00022692"/>
    </source>
</evidence>
<comment type="similarity">
    <text evidence="2">Belongs to the CD36 family.</text>
</comment>
<keyword evidence="4 7" id="KW-1133">Transmembrane helix</keyword>
<accession>A0AAV1VNK7</accession>
<comment type="caution">
    <text evidence="8">The sequence shown here is derived from an EMBL/GenBank/DDBJ whole genome shotgun (WGS) entry which is preliminary data.</text>
</comment>
<dbReference type="GO" id="GO:0005737">
    <property type="term" value="C:cytoplasm"/>
    <property type="evidence" value="ECO:0007669"/>
    <property type="project" value="TreeGrafter"/>
</dbReference>
<dbReference type="PANTHER" id="PTHR11923:SF51">
    <property type="entry name" value="LYSOSOME MEMBRANE PROTEIN 2"/>
    <property type="match status" value="1"/>
</dbReference>
<keyword evidence="3 7" id="KW-0812">Transmembrane</keyword>
<comment type="subcellular location">
    <subcellularLocation>
        <location evidence="1">Membrane</location>
    </subcellularLocation>
</comment>
<reference evidence="8" key="1">
    <citation type="submission" date="2024-01" db="EMBL/GenBank/DDBJ databases">
        <authorList>
            <person name="Webb A."/>
        </authorList>
    </citation>
    <scope>NUCLEOTIDE SEQUENCE</scope>
    <source>
        <strain evidence="8">Pm1</strain>
    </source>
</reference>
<dbReference type="AlphaFoldDB" id="A0AAV1VNK7"/>
<gene>
    <name evidence="8" type="ORF">PM001_LOCUS32979</name>
</gene>
<dbReference type="GO" id="GO:0016020">
    <property type="term" value="C:membrane"/>
    <property type="evidence" value="ECO:0007669"/>
    <property type="project" value="UniProtKB-SubCell"/>
</dbReference>
<dbReference type="InterPro" id="IPR002159">
    <property type="entry name" value="CD36_fam"/>
</dbReference>
<evidence type="ECO:0000256" key="7">
    <source>
        <dbReference type="SAM" id="Phobius"/>
    </source>
</evidence>
<evidence type="ECO:0000256" key="1">
    <source>
        <dbReference type="ARBA" id="ARBA00004370"/>
    </source>
</evidence>
<evidence type="ECO:0000313" key="9">
    <source>
        <dbReference type="Proteomes" id="UP001162060"/>
    </source>
</evidence>